<comment type="caution">
    <text evidence="2">The sequence shown here is derived from an EMBL/GenBank/DDBJ whole genome shotgun (WGS) entry which is preliminary data.</text>
</comment>
<reference evidence="2 3" key="1">
    <citation type="journal article" date="2019" name="Int. J. Syst. Evol. Microbiol.">
        <title>The Global Catalogue of Microorganisms (GCM) 10K type strain sequencing project: providing services to taxonomists for standard genome sequencing and annotation.</title>
        <authorList>
            <consortium name="The Broad Institute Genomics Platform"/>
            <consortium name="The Broad Institute Genome Sequencing Center for Infectious Disease"/>
            <person name="Wu L."/>
            <person name="Ma J."/>
        </authorList>
    </citation>
    <scope>NUCLEOTIDE SEQUENCE [LARGE SCALE GENOMIC DNA]</scope>
    <source>
        <strain evidence="2 3">JCM 14322</strain>
    </source>
</reference>
<organism evidence="2 3">
    <name type="scientific">Agromyces neolithicus</name>
    <dbReference type="NCBI Taxonomy" id="269420"/>
    <lineage>
        <taxon>Bacteria</taxon>
        <taxon>Bacillati</taxon>
        <taxon>Actinomycetota</taxon>
        <taxon>Actinomycetes</taxon>
        <taxon>Micrococcales</taxon>
        <taxon>Microbacteriaceae</taxon>
        <taxon>Agromyces</taxon>
    </lineage>
</organism>
<evidence type="ECO:0000313" key="2">
    <source>
        <dbReference type="EMBL" id="GAA1797486.1"/>
    </source>
</evidence>
<dbReference type="Gene3D" id="3.30.420.40">
    <property type="match status" value="2"/>
</dbReference>
<dbReference type="Proteomes" id="UP001500002">
    <property type="component" value="Unassembled WGS sequence"/>
</dbReference>
<dbReference type="PANTHER" id="PTHR18964">
    <property type="entry name" value="ROK (REPRESSOR, ORF, KINASE) FAMILY"/>
    <property type="match status" value="1"/>
</dbReference>
<dbReference type="RefSeq" id="WP_344292362.1">
    <property type="nucleotide sequence ID" value="NZ_BAAANJ010000001.1"/>
</dbReference>
<dbReference type="PANTHER" id="PTHR18964:SF173">
    <property type="entry name" value="GLUCOKINASE"/>
    <property type="match status" value="1"/>
</dbReference>
<dbReference type="InterPro" id="IPR000600">
    <property type="entry name" value="ROK"/>
</dbReference>
<sequence>MRAAVGVDLGGTKIAAGIVDADGIVHARGSVPTPAAHGPGAILDAVVALVGELLEGLARSASVDAPSFEIVGCGVGSAGVIDVERGRVASSTDTLTGWAGTPVRDVLQAGLGMPVAVVNDVHAHALGEAVHGSGRDARTVLMIAAGTGVGGALVVDGRVHTGRHGASGHFGHIPSPEAAGRACTCGGAGHLEAVASGPAMCAVYRKLSGDGSVDDGREVVRRAESGDPHAGASVDLAGAAIGRAIGALMNALDPDAVIVGGGLAGAGERWWHALRSGAERERLTLLADTPIVAGSLGTDAAIVGAAVLAMSQAPDLVEGTA</sequence>
<protein>
    <submittedName>
        <fullName evidence="2">ROK family protein</fullName>
    </submittedName>
</protein>
<evidence type="ECO:0000256" key="1">
    <source>
        <dbReference type="ARBA" id="ARBA00006479"/>
    </source>
</evidence>
<proteinExistence type="inferred from homology"/>
<name>A0ABN2LRE2_9MICO</name>
<dbReference type="SUPFAM" id="SSF53067">
    <property type="entry name" value="Actin-like ATPase domain"/>
    <property type="match status" value="1"/>
</dbReference>
<evidence type="ECO:0000313" key="3">
    <source>
        <dbReference type="Proteomes" id="UP001500002"/>
    </source>
</evidence>
<dbReference type="EMBL" id="BAAANJ010000001">
    <property type="protein sequence ID" value="GAA1797486.1"/>
    <property type="molecule type" value="Genomic_DNA"/>
</dbReference>
<accession>A0ABN2LRE2</accession>
<gene>
    <name evidence="2" type="ORF">GCM10009749_01270</name>
</gene>
<comment type="similarity">
    <text evidence="1">Belongs to the ROK (NagC/XylR) family.</text>
</comment>
<keyword evidence="3" id="KW-1185">Reference proteome</keyword>
<dbReference type="Pfam" id="PF00480">
    <property type="entry name" value="ROK"/>
    <property type="match status" value="1"/>
</dbReference>
<dbReference type="InterPro" id="IPR043129">
    <property type="entry name" value="ATPase_NBD"/>
</dbReference>